<dbReference type="PROSITE" id="PS00345">
    <property type="entry name" value="ETS_DOMAIN_1"/>
    <property type="match status" value="1"/>
</dbReference>
<protein>
    <submittedName>
        <fullName evidence="8">ETS homologous factor</fullName>
    </submittedName>
</protein>
<comment type="similarity">
    <text evidence="2 5">Belongs to the ETS family.</text>
</comment>
<dbReference type="Pfam" id="PF00178">
    <property type="entry name" value="Ets"/>
    <property type="match status" value="1"/>
</dbReference>
<reference evidence="8" key="1">
    <citation type="submission" date="2025-08" db="UniProtKB">
        <authorList>
            <consortium name="RefSeq"/>
        </authorList>
    </citation>
    <scope>IDENTIFICATION</scope>
</reference>
<evidence type="ECO:0000313" key="8">
    <source>
        <dbReference type="RefSeq" id="XP_029636068.1"/>
    </source>
</evidence>
<comment type="subcellular location">
    <subcellularLocation>
        <location evidence="1 5">Nucleus</location>
    </subcellularLocation>
</comment>
<gene>
    <name evidence="8" type="primary">LOC115211612</name>
</gene>
<name>A0A6P7SDE6_9MOLL</name>
<dbReference type="PRINTS" id="PR00454">
    <property type="entry name" value="ETSDOMAIN"/>
</dbReference>
<proteinExistence type="inferred from homology"/>
<evidence type="ECO:0000256" key="3">
    <source>
        <dbReference type="ARBA" id="ARBA00023125"/>
    </source>
</evidence>
<dbReference type="GO" id="GO:0030154">
    <property type="term" value="P:cell differentiation"/>
    <property type="evidence" value="ECO:0007669"/>
    <property type="project" value="TreeGrafter"/>
</dbReference>
<dbReference type="KEGG" id="osn:115211612"/>
<evidence type="ECO:0000256" key="2">
    <source>
        <dbReference type="ARBA" id="ARBA00005562"/>
    </source>
</evidence>
<evidence type="ECO:0000256" key="5">
    <source>
        <dbReference type="RuleBase" id="RU004019"/>
    </source>
</evidence>
<keyword evidence="7" id="KW-1185">Reference proteome</keyword>
<dbReference type="PROSITE" id="PS50061">
    <property type="entry name" value="ETS_DOMAIN_3"/>
    <property type="match status" value="1"/>
</dbReference>
<evidence type="ECO:0000259" key="6">
    <source>
        <dbReference type="PROSITE" id="PS50061"/>
    </source>
</evidence>
<dbReference type="InterPro" id="IPR000418">
    <property type="entry name" value="Ets_dom"/>
</dbReference>
<dbReference type="GO" id="GO:0043565">
    <property type="term" value="F:sequence-specific DNA binding"/>
    <property type="evidence" value="ECO:0007669"/>
    <property type="project" value="InterPro"/>
</dbReference>
<dbReference type="AlphaFoldDB" id="A0A6P7SDE6"/>
<sequence>MFKTFAMRAKENTSHAAHYYRNDMHPLWDLYNDVEQKDMFHGSSTNQSHAFAHTMLPTTELTPEQHQLLYFRNPPSYEEHMKRFLTNKNQVDNCQNTMKNGYAQQNSTFNSASSTIDMVDPYKRDSDGFFNPYCKCQSGVCYCFDLGIYNRKADDDDETYHDLKSYISTSGQVQLWQFLLELLLDDTNTSCIKWDGGRGEFRMVDPEEVARKWGKRKNKPSMNYDKLSRALRYYYEKQILSKVQGKRYTYKFNFKMIQQAQKCSSSTGSGSDSGSPYRSPSSPYSMETYSCYDGAVPNVGGYSIVQHNTYAQQPAVDMSYIDNHLSSYRKQNMNTVYQANMVPLENTFPDTLMPITASTSETVYDTYGSQTQYTYL</sequence>
<evidence type="ECO:0000256" key="1">
    <source>
        <dbReference type="ARBA" id="ARBA00004123"/>
    </source>
</evidence>
<dbReference type="FunFam" id="1.10.10.10:FF:000039">
    <property type="entry name" value="Friend leukemia integration 1 transcription factor"/>
    <property type="match status" value="1"/>
</dbReference>
<dbReference type="PANTHER" id="PTHR11849">
    <property type="entry name" value="ETS"/>
    <property type="match status" value="1"/>
</dbReference>
<dbReference type="Proteomes" id="UP000515154">
    <property type="component" value="Linkage group LG5"/>
</dbReference>
<dbReference type="Gene3D" id="1.10.10.10">
    <property type="entry name" value="Winged helix-like DNA-binding domain superfamily/Winged helix DNA-binding domain"/>
    <property type="match status" value="1"/>
</dbReference>
<dbReference type="InterPro" id="IPR036388">
    <property type="entry name" value="WH-like_DNA-bd_sf"/>
</dbReference>
<dbReference type="PANTHER" id="PTHR11849:SF304">
    <property type="entry name" value="DNA-BINDING PROTEIN D-ETS-3"/>
    <property type="match status" value="1"/>
</dbReference>
<dbReference type="PROSITE" id="PS00346">
    <property type="entry name" value="ETS_DOMAIN_2"/>
    <property type="match status" value="1"/>
</dbReference>
<accession>A0A6P7SDE6</accession>
<dbReference type="GO" id="GO:0000981">
    <property type="term" value="F:DNA-binding transcription factor activity, RNA polymerase II-specific"/>
    <property type="evidence" value="ECO:0007669"/>
    <property type="project" value="TreeGrafter"/>
</dbReference>
<evidence type="ECO:0000256" key="4">
    <source>
        <dbReference type="ARBA" id="ARBA00023242"/>
    </source>
</evidence>
<evidence type="ECO:0000313" key="7">
    <source>
        <dbReference type="Proteomes" id="UP000515154"/>
    </source>
</evidence>
<dbReference type="SMART" id="SM00413">
    <property type="entry name" value="ETS"/>
    <property type="match status" value="1"/>
</dbReference>
<dbReference type="InterPro" id="IPR036390">
    <property type="entry name" value="WH_DNA-bd_sf"/>
</dbReference>
<feature type="domain" description="ETS" evidence="6">
    <location>
        <begin position="173"/>
        <end position="253"/>
    </location>
</feature>
<dbReference type="SUPFAM" id="SSF46785">
    <property type="entry name" value="Winged helix' DNA-binding domain"/>
    <property type="match status" value="1"/>
</dbReference>
<dbReference type="GO" id="GO:0005634">
    <property type="term" value="C:nucleus"/>
    <property type="evidence" value="ECO:0007669"/>
    <property type="project" value="UniProtKB-SubCell"/>
</dbReference>
<dbReference type="InterPro" id="IPR046328">
    <property type="entry name" value="ETS_fam"/>
</dbReference>
<keyword evidence="3 5" id="KW-0238">DNA-binding</keyword>
<organism evidence="7 8">
    <name type="scientific">Octopus sinensis</name>
    <name type="common">East Asian common octopus</name>
    <dbReference type="NCBI Taxonomy" id="2607531"/>
    <lineage>
        <taxon>Eukaryota</taxon>
        <taxon>Metazoa</taxon>
        <taxon>Spiralia</taxon>
        <taxon>Lophotrochozoa</taxon>
        <taxon>Mollusca</taxon>
        <taxon>Cephalopoda</taxon>
        <taxon>Coleoidea</taxon>
        <taxon>Octopodiformes</taxon>
        <taxon>Octopoda</taxon>
        <taxon>Incirrata</taxon>
        <taxon>Octopodidae</taxon>
        <taxon>Octopus</taxon>
    </lineage>
</organism>
<keyword evidence="4 5" id="KW-0539">Nucleus</keyword>
<dbReference type="RefSeq" id="XP_029636068.1">
    <property type="nucleotide sequence ID" value="XM_029780208.2"/>
</dbReference>